<dbReference type="GO" id="GO:0046878">
    <property type="term" value="P:positive regulation of saliva secretion"/>
    <property type="evidence" value="ECO:0007669"/>
    <property type="project" value="Ensembl"/>
</dbReference>
<evidence type="ECO:0000256" key="4">
    <source>
        <dbReference type="ARBA" id="ARBA00022685"/>
    </source>
</evidence>
<name>A0A8C6REK2_NANGA</name>
<evidence type="ECO:0000313" key="9">
    <source>
        <dbReference type="Proteomes" id="UP000694381"/>
    </source>
</evidence>
<feature type="signal peptide" evidence="7">
    <location>
        <begin position="1"/>
        <end position="18"/>
    </location>
</feature>
<dbReference type="Ensembl" id="ENSNGAT00000021511.1">
    <property type="protein sequence ID" value="ENSNGAP00000015901.1"/>
    <property type="gene ID" value="ENSNGAG00000016792.1"/>
</dbReference>
<dbReference type="GO" id="GO:0007217">
    <property type="term" value="P:tachykinin receptor signaling pathway"/>
    <property type="evidence" value="ECO:0007669"/>
    <property type="project" value="Ensembl"/>
</dbReference>
<dbReference type="PANTHER" id="PTHR11250">
    <property type="entry name" value="TACHYKININ"/>
    <property type="match status" value="1"/>
</dbReference>
<gene>
    <name evidence="8" type="primary">Tac4</name>
</gene>
<reference evidence="8" key="1">
    <citation type="submission" date="2025-08" db="UniProtKB">
        <authorList>
            <consortium name="Ensembl"/>
        </authorList>
    </citation>
    <scope>IDENTIFICATION</scope>
</reference>
<comment type="similarity">
    <text evidence="2">Belongs to the tachykinin family.</text>
</comment>
<evidence type="ECO:0000313" key="8">
    <source>
        <dbReference type="Ensembl" id="ENSNGAP00000015901.1"/>
    </source>
</evidence>
<feature type="chain" id="PRO_5034429150" evidence="7">
    <location>
        <begin position="19"/>
        <end position="130"/>
    </location>
</feature>
<dbReference type="GO" id="GO:0005615">
    <property type="term" value="C:extracellular space"/>
    <property type="evidence" value="ECO:0007669"/>
    <property type="project" value="TreeGrafter"/>
</dbReference>
<dbReference type="AlphaFoldDB" id="A0A8C6REK2"/>
<dbReference type="InterPro" id="IPR013055">
    <property type="entry name" value="Tachy_Neuro_lke_CS"/>
</dbReference>
<protein>
    <submittedName>
        <fullName evidence="8">Tachykinin 4</fullName>
    </submittedName>
</protein>
<dbReference type="GO" id="GO:0006954">
    <property type="term" value="P:inflammatory response"/>
    <property type="evidence" value="ECO:0007669"/>
    <property type="project" value="TreeGrafter"/>
</dbReference>
<evidence type="ECO:0000256" key="7">
    <source>
        <dbReference type="SAM" id="SignalP"/>
    </source>
</evidence>
<keyword evidence="6" id="KW-0027">Amidation</keyword>
<dbReference type="PANTHER" id="PTHR11250:SF2">
    <property type="entry name" value="TACHYKININ-4"/>
    <property type="match status" value="1"/>
</dbReference>
<organism evidence="8 9">
    <name type="scientific">Nannospalax galili</name>
    <name type="common">Northern Israeli blind subterranean mole rat</name>
    <name type="synonym">Spalax galili</name>
    <dbReference type="NCBI Taxonomy" id="1026970"/>
    <lineage>
        <taxon>Eukaryota</taxon>
        <taxon>Metazoa</taxon>
        <taxon>Chordata</taxon>
        <taxon>Craniata</taxon>
        <taxon>Vertebrata</taxon>
        <taxon>Euteleostomi</taxon>
        <taxon>Mammalia</taxon>
        <taxon>Eutheria</taxon>
        <taxon>Euarchontoglires</taxon>
        <taxon>Glires</taxon>
        <taxon>Rodentia</taxon>
        <taxon>Myomorpha</taxon>
        <taxon>Muroidea</taxon>
        <taxon>Spalacidae</taxon>
        <taxon>Spalacinae</taxon>
        <taxon>Nannospalax</taxon>
    </lineage>
</organism>
<dbReference type="GO" id="GO:0048018">
    <property type="term" value="F:receptor ligand activity"/>
    <property type="evidence" value="ECO:0007669"/>
    <property type="project" value="Ensembl"/>
</dbReference>
<reference evidence="8" key="2">
    <citation type="submission" date="2025-09" db="UniProtKB">
        <authorList>
            <consortium name="Ensembl"/>
        </authorList>
    </citation>
    <scope>IDENTIFICATION</scope>
</reference>
<keyword evidence="4" id="KW-0165">Cleavage on pair of basic residues</keyword>
<dbReference type="GO" id="GO:0031837">
    <property type="term" value="F:substance K receptor binding"/>
    <property type="evidence" value="ECO:0007669"/>
    <property type="project" value="Ensembl"/>
</dbReference>
<keyword evidence="5 7" id="KW-0732">Signal</keyword>
<dbReference type="GeneTree" id="ENSGT00390000015220"/>
<keyword evidence="9" id="KW-1185">Reference proteome</keyword>
<dbReference type="Proteomes" id="UP000694381">
    <property type="component" value="Unassembled WGS sequence"/>
</dbReference>
<evidence type="ECO:0000256" key="5">
    <source>
        <dbReference type="ARBA" id="ARBA00022729"/>
    </source>
</evidence>
<keyword evidence="3" id="KW-0964">Secreted</keyword>
<evidence type="ECO:0000256" key="6">
    <source>
        <dbReference type="ARBA" id="ARBA00022815"/>
    </source>
</evidence>
<evidence type="ECO:0000256" key="3">
    <source>
        <dbReference type="ARBA" id="ARBA00022525"/>
    </source>
</evidence>
<accession>A0A8C6REK2</accession>
<dbReference type="OMA" id="EAESWVT"/>
<proteinExistence type="inferred from homology"/>
<dbReference type="GO" id="GO:0007204">
    <property type="term" value="P:positive regulation of cytosolic calcium ion concentration"/>
    <property type="evidence" value="ECO:0007669"/>
    <property type="project" value="Ensembl"/>
</dbReference>
<sequence length="130" mass="14354">MLSHLTLLLLLGFSVCTAVGDSGEELALSTEAEPWVTVNLEGIPMASIELRLQERKRSKTRQFFGLMGKRVEGYQLGQLIQSLLGKKGLSIEGTCRQETPHWSTGPEAVAREGLHGQEEDQTHLPTSHMQ</sequence>
<evidence type="ECO:0000256" key="1">
    <source>
        <dbReference type="ARBA" id="ARBA00004613"/>
    </source>
</evidence>
<comment type="subcellular location">
    <subcellularLocation>
        <location evidence="1">Secreted</location>
    </subcellularLocation>
</comment>
<evidence type="ECO:0000256" key="2">
    <source>
        <dbReference type="ARBA" id="ARBA00007518"/>
    </source>
</evidence>
<dbReference type="GO" id="GO:0031835">
    <property type="term" value="F:substance P receptor binding"/>
    <property type="evidence" value="ECO:0007669"/>
    <property type="project" value="Ensembl"/>
</dbReference>
<dbReference type="PROSITE" id="PS00267">
    <property type="entry name" value="TACHYKININ"/>
    <property type="match status" value="1"/>
</dbReference>